<sequence>MGKKYEKLGKDIVEKIGGSENVSTFTHCMTRLRFALNDNRKANLEGIKSLDGIVNVIESGGQVQVVVGAHVEQVYQEVVKHIKTSENENNEGSHEKKGFLNKVIDFVSGTFGPLIPAIAGAGMIKAVLALLLVFNLITRESETYYVISFMADTIFYFLPIVLAYSAANKLKCNPVFAMVLAGILIHPNMSELRIAGEDVSIFGIPMSLVNYGSSVVPILLIVWAQSYIEPFFKKIIPDAVKIIFVPLFTILVTGIIGVSLLGPIGSFIGDYLAMAFDLLGAQGSWIIIFLIATFWPILVMFGIHYSLSPLSVAQLTTLGYENIIGPGAMLANLAQGVAALVVGLRVKDAATKQIASSTGITGLMGITEPALYGINLPKKYPLIATMIGGACGGLYAGIMNVSRYAIGHSGIPAIPLYIGENMWNLYNILIGSVITIIVTAVLTYILTFKYEKDLPTKDVSKQNEGIGDVNTTMIKSIVLSSAMKGEIVPLSDVKDEAFATEAMGKGIAIDPSEGKVVAPFNGEIVSLFPTKHAIGLLSENGIEVLIHVGLNTVELEGKYFEAHVEQGQKITTGQTLLTFDLDKIRQAGYVTQTPIIITNTYNYSDVSTSKTNTKIDFNNDLLILKA</sequence>
<keyword evidence="3" id="KW-1003">Cell membrane</keyword>
<keyword evidence="8" id="KW-0418">Kinase</keyword>
<evidence type="ECO:0000256" key="3">
    <source>
        <dbReference type="ARBA" id="ARBA00022475"/>
    </source>
</evidence>
<keyword evidence="2" id="KW-0813">Transport</keyword>
<keyword evidence="6" id="KW-0598">Phosphotransferase system</keyword>
<protein>
    <submittedName>
        <fullName evidence="16">PTS beta-glucoside transporter subunit EIIBCA</fullName>
    </submittedName>
</protein>
<feature type="domain" description="PTS EIIA type-1" evidence="13">
    <location>
        <begin position="495"/>
        <end position="599"/>
    </location>
</feature>
<evidence type="ECO:0000313" key="16">
    <source>
        <dbReference type="EMBL" id="RAS77243.1"/>
    </source>
</evidence>
<evidence type="ECO:0000256" key="5">
    <source>
        <dbReference type="ARBA" id="ARBA00022679"/>
    </source>
</evidence>
<dbReference type="InterPro" id="IPR018113">
    <property type="entry name" value="PTrfase_EIIB_Cys"/>
</dbReference>
<feature type="transmembrane region" description="Helical" evidence="12">
    <location>
        <begin position="382"/>
        <end position="406"/>
    </location>
</feature>
<name>A0AAX1QA60_9BACI</name>
<dbReference type="Gene3D" id="3.30.1360.60">
    <property type="entry name" value="Glucose permease domain IIB"/>
    <property type="match status" value="1"/>
</dbReference>
<feature type="domain" description="PTS EIIC type-1" evidence="15">
    <location>
        <begin position="105"/>
        <end position="462"/>
    </location>
</feature>
<dbReference type="SUPFAM" id="SSF55604">
    <property type="entry name" value="Glucose permease domain IIB"/>
    <property type="match status" value="1"/>
</dbReference>
<dbReference type="PROSITE" id="PS51098">
    <property type="entry name" value="PTS_EIIB_TYPE_1"/>
    <property type="match status" value="1"/>
</dbReference>
<proteinExistence type="predicted"/>
<feature type="active site" description="Phosphocysteine intermediate; for EIIB activity" evidence="11">
    <location>
        <position position="28"/>
    </location>
</feature>
<evidence type="ECO:0000259" key="15">
    <source>
        <dbReference type="PROSITE" id="PS51103"/>
    </source>
</evidence>
<dbReference type="EMBL" id="LVYK01000022">
    <property type="protein sequence ID" value="RAS77243.1"/>
    <property type="molecule type" value="Genomic_DNA"/>
</dbReference>
<dbReference type="InterPro" id="IPR011055">
    <property type="entry name" value="Dup_hybrid_motif"/>
</dbReference>
<dbReference type="GO" id="GO:0016301">
    <property type="term" value="F:kinase activity"/>
    <property type="evidence" value="ECO:0007669"/>
    <property type="project" value="UniProtKB-KW"/>
</dbReference>
<feature type="transmembrane region" description="Helical" evidence="12">
    <location>
        <begin position="243"/>
        <end position="273"/>
    </location>
</feature>
<feature type="transmembrane region" description="Helical" evidence="12">
    <location>
        <begin position="323"/>
        <end position="344"/>
    </location>
</feature>
<dbReference type="InterPro" id="IPR011297">
    <property type="entry name" value="PTS_IIABC_b_glu"/>
</dbReference>
<evidence type="ECO:0000256" key="6">
    <source>
        <dbReference type="ARBA" id="ARBA00022683"/>
    </source>
</evidence>
<dbReference type="InterPro" id="IPR050558">
    <property type="entry name" value="PTS_Sugar-Specific_Components"/>
</dbReference>
<evidence type="ECO:0000256" key="2">
    <source>
        <dbReference type="ARBA" id="ARBA00022448"/>
    </source>
</evidence>
<feature type="transmembrane region" description="Helical" evidence="12">
    <location>
        <begin position="144"/>
        <end position="167"/>
    </location>
</feature>
<evidence type="ECO:0000256" key="4">
    <source>
        <dbReference type="ARBA" id="ARBA00022597"/>
    </source>
</evidence>
<dbReference type="FunFam" id="2.70.70.10:FF:000001">
    <property type="entry name" value="PTS system glucose-specific IIA component"/>
    <property type="match status" value="1"/>
</dbReference>
<dbReference type="NCBIfam" id="TIGR01995">
    <property type="entry name" value="PTS-II-ABC-beta"/>
    <property type="match status" value="1"/>
</dbReference>
<dbReference type="PANTHER" id="PTHR30175:SF1">
    <property type="entry name" value="PTS SYSTEM ARBUTIN-, CELLOBIOSE-, AND SALICIN-SPECIFIC EIIBC COMPONENT-RELATED"/>
    <property type="match status" value="1"/>
</dbReference>
<evidence type="ECO:0000256" key="1">
    <source>
        <dbReference type="ARBA" id="ARBA00004651"/>
    </source>
</evidence>
<dbReference type="Pfam" id="PF00367">
    <property type="entry name" value="PTS_EIIB"/>
    <property type="match status" value="1"/>
</dbReference>
<geneLocation type="plasmid" evidence="16">
    <name>pBEH1</name>
</geneLocation>
<dbReference type="InterPro" id="IPR036878">
    <property type="entry name" value="Glu_permease_IIB"/>
</dbReference>
<keyword evidence="9 12" id="KW-1133">Transmembrane helix</keyword>
<dbReference type="FunFam" id="3.30.1360.60:FF:000001">
    <property type="entry name" value="PTS system glucose-specific IIBC component PtsG"/>
    <property type="match status" value="1"/>
</dbReference>
<evidence type="ECO:0000256" key="11">
    <source>
        <dbReference type="PROSITE-ProRule" id="PRU00421"/>
    </source>
</evidence>
<feature type="domain" description="PTS EIIB type-1" evidence="14">
    <location>
        <begin position="6"/>
        <end position="88"/>
    </location>
</feature>
<keyword evidence="10 12" id="KW-0472">Membrane</keyword>
<keyword evidence="4" id="KW-0762">Sugar transport</keyword>
<evidence type="ECO:0000256" key="9">
    <source>
        <dbReference type="ARBA" id="ARBA00022989"/>
    </source>
</evidence>
<keyword evidence="5" id="KW-0808">Transferase</keyword>
<evidence type="ECO:0000256" key="7">
    <source>
        <dbReference type="ARBA" id="ARBA00022692"/>
    </source>
</evidence>
<keyword evidence="7 12" id="KW-0812">Transmembrane</keyword>
<dbReference type="SUPFAM" id="SSF51261">
    <property type="entry name" value="Duplicated hybrid motif"/>
    <property type="match status" value="1"/>
</dbReference>
<dbReference type="GO" id="GO:0015771">
    <property type="term" value="P:trehalose transport"/>
    <property type="evidence" value="ECO:0007669"/>
    <property type="project" value="TreeGrafter"/>
</dbReference>
<dbReference type="Pfam" id="PF00358">
    <property type="entry name" value="PTS_EIIA_1"/>
    <property type="match status" value="1"/>
</dbReference>
<evidence type="ECO:0000256" key="10">
    <source>
        <dbReference type="ARBA" id="ARBA00023136"/>
    </source>
</evidence>
<evidence type="ECO:0000313" key="17">
    <source>
        <dbReference type="Proteomes" id="UP000250174"/>
    </source>
</evidence>
<dbReference type="GO" id="GO:0008982">
    <property type="term" value="F:protein-N(PI)-phosphohistidine-sugar phosphotransferase activity"/>
    <property type="evidence" value="ECO:0007669"/>
    <property type="project" value="InterPro"/>
</dbReference>
<dbReference type="PROSITE" id="PS51093">
    <property type="entry name" value="PTS_EIIA_TYPE_1"/>
    <property type="match status" value="1"/>
</dbReference>
<accession>A0AAX1QA60</accession>
<dbReference type="InterPro" id="IPR003352">
    <property type="entry name" value="PTS_EIIC"/>
</dbReference>
<dbReference type="NCBIfam" id="TIGR00830">
    <property type="entry name" value="PTBA"/>
    <property type="match status" value="1"/>
</dbReference>
<dbReference type="PROSITE" id="PS01035">
    <property type="entry name" value="PTS_EIIB_TYPE_1_CYS"/>
    <property type="match status" value="1"/>
</dbReference>
<feature type="transmembrane region" description="Helical" evidence="12">
    <location>
        <begin position="201"/>
        <end position="223"/>
    </location>
</feature>
<dbReference type="Pfam" id="PF02378">
    <property type="entry name" value="PTS_EIIC"/>
    <property type="match status" value="1"/>
</dbReference>
<dbReference type="AlphaFoldDB" id="A0AAX1QA60"/>
<dbReference type="GO" id="GO:0005886">
    <property type="term" value="C:plasma membrane"/>
    <property type="evidence" value="ECO:0007669"/>
    <property type="project" value="UniProtKB-SubCell"/>
</dbReference>
<dbReference type="CDD" id="cd00212">
    <property type="entry name" value="PTS_IIB_glc"/>
    <property type="match status" value="1"/>
</dbReference>
<evidence type="ECO:0000256" key="8">
    <source>
        <dbReference type="ARBA" id="ARBA00022777"/>
    </source>
</evidence>
<dbReference type="RefSeq" id="WP_113765502.1">
    <property type="nucleotide sequence ID" value="NZ_LVYK01000022.1"/>
</dbReference>
<dbReference type="InterPro" id="IPR001996">
    <property type="entry name" value="PTS_IIB_1"/>
</dbReference>
<dbReference type="GO" id="GO:0090589">
    <property type="term" value="F:protein-phosphocysteine-trehalose phosphotransferase system transporter activity"/>
    <property type="evidence" value="ECO:0007669"/>
    <property type="project" value="TreeGrafter"/>
</dbReference>
<reference evidence="16 17" key="1">
    <citation type="submission" date="2016-03" db="EMBL/GenBank/DDBJ databases">
        <title>Comparison of Bacillus endophyticus and B. anthracis characteristics using whole genome sequence analysis and microbiological techniques.</title>
        <authorList>
            <person name="Lekota K.E."/>
            <person name="Mafofo J."/>
            <person name="Rees J."/>
            <person name="Muchadeyi F.C."/>
            <person name="Madoroba E."/>
            <person name="Van Heerden H."/>
        </authorList>
    </citation>
    <scope>NUCLEOTIDE SEQUENCE [LARGE SCALE GENOMIC DNA]</scope>
    <source>
        <strain evidence="16 17">3631_10C</strain>
        <plasmid evidence="16">pBEH1</plasmid>
    </source>
</reference>
<dbReference type="GO" id="GO:0009401">
    <property type="term" value="P:phosphoenolpyruvate-dependent sugar phosphotransferase system"/>
    <property type="evidence" value="ECO:0007669"/>
    <property type="project" value="UniProtKB-KW"/>
</dbReference>
<dbReference type="InterPro" id="IPR013013">
    <property type="entry name" value="PTS_EIIC_1"/>
</dbReference>
<dbReference type="CDD" id="cd00210">
    <property type="entry name" value="PTS_IIA_glc"/>
    <property type="match status" value="1"/>
</dbReference>
<gene>
    <name evidence="16" type="ORF">A3864_11945</name>
</gene>
<dbReference type="PANTHER" id="PTHR30175">
    <property type="entry name" value="PHOSPHOTRANSFERASE SYSTEM TRANSPORT PROTEIN"/>
    <property type="match status" value="1"/>
</dbReference>
<feature type="transmembrane region" description="Helical" evidence="12">
    <location>
        <begin position="285"/>
        <end position="303"/>
    </location>
</feature>
<comment type="subcellular location">
    <subcellularLocation>
        <location evidence="1">Cell membrane</location>
        <topology evidence="1">Multi-pass membrane protein</topology>
    </subcellularLocation>
</comment>
<organism evidence="16 17">
    <name type="scientific">Priestia endophytica</name>
    <dbReference type="NCBI Taxonomy" id="135735"/>
    <lineage>
        <taxon>Bacteria</taxon>
        <taxon>Bacillati</taxon>
        <taxon>Bacillota</taxon>
        <taxon>Bacilli</taxon>
        <taxon>Bacillales</taxon>
        <taxon>Bacillaceae</taxon>
        <taxon>Priestia</taxon>
    </lineage>
</organism>
<keyword evidence="16" id="KW-0614">Plasmid</keyword>
<dbReference type="Proteomes" id="UP000250174">
    <property type="component" value="Unassembled WGS sequence"/>
</dbReference>
<comment type="caution">
    <text evidence="16">The sequence shown here is derived from an EMBL/GenBank/DDBJ whole genome shotgun (WGS) entry which is preliminary data.</text>
</comment>
<feature type="transmembrane region" description="Helical" evidence="12">
    <location>
        <begin position="114"/>
        <end position="137"/>
    </location>
</feature>
<dbReference type="PROSITE" id="PS51103">
    <property type="entry name" value="PTS_EIIC_TYPE_1"/>
    <property type="match status" value="1"/>
</dbReference>
<evidence type="ECO:0000256" key="12">
    <source>
        <dbReference type="SAM" id="Phobius"/>
    </source>
</evidence>
<dbReference type="PROSITE" id="PS00371">
    <property type="entry name" value="PTS_EIIA_TYPE_1_HIS"/>
    <property type="match status" value="1"/>
</dbReference>
<evidence type="ECO:0000259" key="13">
    <source>
        <dbReference type="PROSITE" id="PS51093"/>
    </source>
</evidence>
<evidence type="ECO:0000259" key="14">
    <source>
        <dbReference type="PROSITE" id="PS51098"/>
    </source>
</evidence>
<dbReference type="Gene3D" id="2.70.70.10">
    <property type="entry name" value="Glucose Permease (Domain IIA)"/>
    <property type="match status" value="1"/>
</dbReference>
<dbReference type="InterPro" id="IPR001127">
    <property type="entry name" value="PTS_EIIA_1_perm"/>
</dbReference>
<feature type="transmembrane region" description="Helical" evidence="12">
    <location>
        <begin position="426"/>
        <end position="447"/>
    </location>
</feature>